<feature type="signal peptide" evidence="1">
    <location>
        <begin position="1"/>
        <end position="20"/>
    </location>
</feature>
<evidence type="ECO:0000256" key="1">
    <source>
        <dbReference type="SAM" id="SignalP"/>
    </source>
</evidence>
<name>A0A816X8G7_9BILA</name>
<reference evidence="2" key="1">
    <citation type="submission" date="2021-02" db="EMBL/GenBank/DDBJ databases">
        <authorList>
            <person name="Nowell W R."/>
        </authorList>
    </citation>
    <scope>NUCLEOTIDE SEQUENCE</scope>
</reference>
<dbReference type="AlphaFoldDB" id="A0A816X8G7"/>
<proteinExistence type="predicted"/>
<sequence length="156" mass="18178">MIAALLTVLINLTYLQFCLKDICHYPPTSLIDLVPTRCQPSNILHLNVNRVISNIKCFSVTSFRRTQDYENQIVPLLRQTSFIGGDHLVNDIFSKMPYLHTYIFNIISEIITSDEELLPTPFDVTHALVQRRFKMNCHTDYTIFFNDQHCKVENKL</sequence>
<comment type="caution">
    <text evidence="2">The sequence shown here is derived from an EMBL/GenBank/DDBJ whole genome shotgun (WGS) entry which is preliminary data.</text>
</comment>
<dbReference type="Proteomes" id="UP000663887">
    <property type="component" value="Unassembled WGS sequence"/>
</dbReference>
<feature type="chain" id="PRO_5032873695" evidence="1">
    <location>
        <begin position="21"/>
        <end position="156"/>
    </location>
</feature>
<dbReference type="EMBL" id="CAJNRG010012725">
    <property type="protein sequence ID" value="CAF2142581.1"/>
    <property type="molecule type" value="Genomic_DNA"/>
</dbReference>
<accession>A0A816X8G7</accession>
<keyword evidence="1" id="KW-0732">Signal</keyword>
<evidence type="ECO:0000313" key="2">
    <source>
        <dbReference type="EMBL" id="CAF2142581.1"/>
    </source>
</evidence>
<organism evidence="2 3">
    <name type="scientific">Rotaria magnacalcarata</name>
    <dbReference type="NCBI Taxonomy" id="392030"/>
    <lineage>
        <taxon>Eukaryota</taxon>
        <taxon>Metazoa</taxon>
        <taxon>Spiralia</taxon>
        <taxon>Gnathifera</taxon>
        <taxon>Rotifera</taxon>
        <taxon>Eurotatoria</taxon>
        <taxon>Bdelloidea</taxon>
        <taxon>Philodinida</taxon>
        <taxon>Philodinidae</taxon>
        <taxon>Rotaria</taxon>
    </lineage>
</organism>
<gene>
    <name evidence="2" type="ORF">XDN619_LOCUS27016</name>
</gene>
<evidence type="ECO:0000313" key="3">
    <source>
        <dbReference type="Proteomes" id="UP000663887"/>
    </source>
</evidence>
<protein>
    <submittedName>
        <fullName evidence="2">Uncharacterized protein</fullName>
    </submittedName>
</protein>